<organism evidence="1 2">
    <name type="scientific">Nannochloropsis gaditana</name>
    <dbReference type="NCBI Taxonomy" id="72520"/>
    <lineage>
        <taxon>Eukaryota</taxon>
        <taxon>Sar</taxon>
        <taxon>Stramenopiles</taxon>
        <taxon>Ochrophyta</taxon>
        <taxon>Eustigmatophyceae</taxon>
        <taxon>Eustigmatales</taxon>
        <taxon>Monodopsidaceae</taxon>
        <taxon>Nannochloropsis</taxon>
    </lineage>
</organism>
<comment type="caution">
    <text evidence="1">The sequence shown here is derived from an EMBL/GenBank/DDBJ whole genome shotgun (WGS) entry which is preliminary data.</text>
</comment>
<dbReference type="AlphaFoldDB" id="W7T6H6"/>
<evidence type="ECO:0000313" key="1">
    <source>
        <dbReference type="EMBL" id="EWM22630.1"/>
    </source>
</evidence>
<gene>
    <name evidence="1" type="ORF">Naga_100023g3</name>
</gene>
<evidence type="ECO:0000313" key="2">
    <source>
        <dbReference type="Proteomes" id="UP000019335"/>
    </source>
</evidence>
<reference evidence="1 2" key="1">
    <citation type="journal article" date="2014" name="Mol. Plant">
        <title>Chromosome Scale Genome Assembly and Transcriptome Profiling of Nannochloropsis gaditana in Nitrogen Depletion.</title>
        <authorList>
            <person name="Corteggiani Carpinelli E."/>
            <person name="Telatin A."/>
            <person name="Vitulo N."/>
            <person name="Forcato C."/>
            <person name="D'Angelo M."/>
            <person name="Schiavon R."/>
            <person name="Vezzi A."/>
            <person name="Giacometti G.M."/>
            <person name="Morosinotto T."/>
            <person name="Valle G."/>
        </authorList>
    </citation>
    <scope>NUCLEOTIDE SEQUENCE [LARGE SCALE GENOMIC DNA]</scope>
    <source>
        <strain evidence="1 2">B-31</strain>
    </source>
</reference>
<proteinExistence type="predicted"/>
<accession>W7T6H6</accession>
<protein>
    <submittedName>
        <fullName evidence="1">Uncharacterized protein</fullName>
    </submittedName>
</protein>
<dbReference type="EMBL" id="AZIL01002132">
    <property type="protein sequence ID" value="EWM22630.1"/>
    <property type="molecule type" value="Genomic_DNA"/>
</dbReference>
<dbReference type="Proteomes" id="UP000019335">
    <property type="component" value="Unassembled WGS sequence"/>
</dbReference>
<keyword evidence="2" id="KW-1185">Reference proteome</keyword>
<name>W7T6H6_9STRA</name>
<sequence length="100" mass="11103">MHSFLENCCDYSRTRSTTARPKETGCAAVAAACFYRRSNTKVRIPKKPRPVCDFEQSTFWSFVLESVCLIPALAVAVGGVRKGCPSCPCSSPYHFWISMS</sequence>